<dbReference type="SMART" id="SM00612">
    <property type="entry name" value="Kelch"/>
    <property type="match status" value="2"/>
</dbReference>
<protein>
    <submittedName>
        <fullName evidence="3">Kelch repeat type 1</fullName>
    </submittedName>
</protein>
<evidence type="ECO:0000259" key="2">
    <source>
        <dbReference type="PROSITE" id="PS50181"/>
    </source>
</evidence>
<evidence type="ECO:0000313" key="4">
    <source>
        <dbReference type="Proteomes" id="UP000694240"/>
    </source>
</evidence>
<dbReference type="InterPro" id="IPR050354">
    <property type="entry name" value="F-box/kelch-repeat_ARATH"/>
</dbReference>
<feature type="compositionally biased region" description="Polar residues" evidence="1">
    <location>
        <begin position="13"/>
        <end position="25"/>
    </location>
</feature>
<dbReference type="InterPro" id="IPR001810">
    <property type="entry name" value="F-box_dom"/>
</dbReference>
<sequence length="390" mass="43347">MSSPVKKREKKTATSPILSPTPQSTQIPSLPVDLLISILARVSRLDYPILSLVSKSFRSLLASPELYETRSLLGRTESCLYLCLGFTFNSNLRWFTLCRKPNLNVTNNMKKKTNKPSGHVMAAIPMPNSPPVHRSGLVTVGSDIYNIGGSNINDHSSSVSILDCRSHTLREAPNMLVERFFPAANVIDGKIYVAGGSKDSNSSNWMEVFDVKTQTWELVLNPIADGCESRICKSAVIDEAICLFGYKGVGVAYNPGINKWERIGAVNYLDLGWEWSTYCVIDNVLYCYSNSDGIKLYDSKIGRWMKLKGLEGLPKFASFSWVRLADYGGKMAVLWAKLPTTGDNNNVIWCAVITLEKRDNEKIRGKVEWFDAVLTVPEPYEFVCACAATV</sequence>
<gene>
    <name evidence="3" type="ORF">ISN45_Aa07g001470</name>
</gene>
<dbReference type="InterPro" id="IPR057499">
    <property type="entry name" value="Kelch_FKB95"/>
</dbReference>
<dbReference type="SMART" id="SM00256">
    <property type="entry name" value="FBOX"/>
    <property type="match status" value="1"/>
</dbReference>
<accession>A0A8T1XYW4</accession>
<comment type="caution">
    <text evidence="3">The sequence shown here is derived from an EMBL/GenBank/DDBJ whole genome shotgun (WGS) entry which is preliminary data.</text>
</comment>
<dbReference type="PROSITE" id="PS50181">
    <property type="entry name" value="FBOX"/>
    <property type="match status" value="1"/>
</dbReference>
<dbReference type="Pfam" id="PF25210">
    <property type="entry name" value="Kelch_FKB95"/>
    <property type="match status" value="1"/>
</dbReference>
<reference evidence="3 4" key="1">
    <citation type="submission" date="2020-12" db="EMBL/GenBank/DDBJ databases">
        <title>Concerted genomic and epigenomic changes stabilize Arabidopsis allopolyploids.</title>
        <authorList>
            <person name="Chen Z."/>
        </authorList>
    </citation>
    <scope>NUCLEOTIDE SEQUENCE [LARGE SCALE GENOMIC DNA]</scope>
    <source>
        <strain evidence="3">Allo738</strain>
        <tissue evidence="3">Leaf</tissue>
    </source>
</reference>
<feature type="region of interest" description="Disordered" evidence="1">
    <location>
        <begin position="1"/>
        <end position="25"/>
    </location>
</feature>
<proteinExistence type="predicted"/>
<dbReference type="Pfam" id="PF00646">
    <property type="entry name" value="F-box"/>
    <property type="match status" value="1"/>
</dbReference>
<dbReference type="EMBL" id="JAEFBK010000012">
    <property type="protein sequence ID" value="KAG7539876.1"/>
    <property type="molecule type" value="Genomic_DNA"/>
</dbReference>
<feature type="domain" description="F-box" evidence="2">
    <location>
        <begin position="24"/>
        <end position="70"/>
    </location>
</feature>
<dbReference type="PANTHER" id="PTHR24414:SF184">
    <property type="entry name" value="GALACTOSE OXIDASE_KELCH REPEAT SUPERFAMILY PROTEIN"/>
    <property type="match status" value="1"/>
</dbReference>
<organism evidence="3 4">
    <name type="scientific">Arabidopsis thaliana x Arabidopsis arenosa</name>
    <dbReference type="NCBI Taxonomy" id="1240361"/>
    <lineage>
        <taxon>Eukaryota</taxon>
        <taxon>Viridiplantae</taxon>
        <taxon>Streptophyta</taxon>
        <taxon>Embryophyta</taxon>
        <taxon>Tracheophyta</taxon>
        <taxon>Spermatophyta</taxon>
        <taxon>Magnoliopsida</taxon>
        <taxon>eudicotyledons</taxon>
        <taxon>Gunneridae</taxon>
        <taxon>Pentapetalae</taxon>
        <taxon>rosids</taxon>
        <taxon>malvids</taxon>
        <taxon>Brassicales</taxon>
        <taxon>Brassicaceae</taxon>
        <taxon>Camelineae</taxon>
        <taxon>Arabidopsis</taxon>
    </lineage>
</organism>
<dbReference type="AlphaFoldDB" id="A0A8T1XYW4"/>
<keyword evidence="4" id="KW-1185">Reference proteome</keyword>
<dbReference type="Proteomes" id="UP000694240">
    <property type="component" value="Chromosome 12"/>
</dbReference>
<dbReference type="PANTHER" id="PTHR24414">
    <property type="entry name" value="F-BOX/KELCH-REPEAT PROTEIN SKIP4"/>
    <property type="match status" value="1"/>
</dbReference>
<feature type="compositionally biased region" description="Basic residues" evidence="1">
    <location>
        <begin position="1"/>
        <end position="10"/>
    </location>
</feature>
<dbReference type="CDD" id="cd22152">
    <property type="entry name" value="F-box_AtAFR-like"/>
    <property type="match status" value="1"/>
</dbReference>
<name>A0A8T1XYW4_9BRAS</name>
<dbReference type="InterPro" id="IPR006652">
    <property type="entry name" value="Kelch_1"/>
</dbReference>
<evidence type="ECO:0000313" key="3">
    <source>
        <dbReference type="EMBL" id="KAG7539876.1"/>
    </source>
</evidence>
<evidence type="ECO:0000256" key="1">
    <source>
        <dbReference type="SAM" id="MobiDB-lite"/>
    </source>
</evidence>